<organism evidence="9 10">
    <name type="scientific">Chryseobacterium metallicongregator</name>
    <dbReference type="NCBI Taxonomy" id="3073042"/>
    <lineage>
        <taxon>Bacteria</taxon>
        <taxon>Pseudomonadati</taxon>
        <taxon>Bacteroidota</taxon>
        <taxon>Flavobacteriia</taxon>
        <taxon>Flavobacteriales</taxon>
        <taxon>Weeksellaceae</taxon>
        <taxon>Chryseobacterium group</taxon>
        <taxon>Chryseobacterium</taxon>
    </lineage>
</organism>
<keyword evidence="2" id="KW-0805">Transcription regulation</keyword>
<evidence type="ECO:0000256" key="2">
    <source>
        <dbReference type="ARBA" id="ARBA00023015"/>
    </source>
</evidence>
<reference evidence="9 10" key="1">
    <citation type="submission" date="2023-08" db="EMBL/GenBank/DDBJ databases">
        <authorList>
            <person name="Maltman C."/>
        </authorList>
    </citation>
    <scope>NUCLEOTIDE SEQUENCE [LARGE SCALE GENOMIC DNA]</scope>
    <source>
        <strain evidence="9 10">ES2</strain>
    </source>
</reference>
<comment type="subcellular location">
    <subcellularLocation>
        <location evidence="1">Cytoplasm</location>
    </subcellularLocation>
</comment>
<accession>A0ABU1E9E3</accession>
<name>A0ABU1E9E3_9FLAO</name>
<dbReference type="PRINTS" id="PR00598">
    <property type="entry name" value="HTHMARR"/>
</dbReference>
<gene>
    <name evidence="9" type="ORF">REB14_19800</name>
</gene>
<evidence type="ECO:0000259" key="8">
    <source>
        <dbReference type="PROSITE" id="PS50995"/>
    </source>
</evidence>
<keyword evidence="3" id="KW-0238">DNA-binding</keyword>
<dbReference type="PANTHER" id="PTHR42756">
    <property type="entry name" value="TRANSCRIPTIONAL REGULATOR, MARR"/>
    <property type="match status" value="1"/>
</dbReference>
<sequence length="143" mass="16343">MMTPLSEHLCFKMYAVSRYITGLYKPYLEEVLLTYPQYLVMTVLWEHGGMNIGKIGEHLHLDNGTLTPLLKRMEKNGLIIRTRSAEDERVVLINLTENGIKLKEKAKHIPKAVQQCMNLSEDVKTQLMASLENILTIQSVSDI</sequence>
<dbReference type="InterPro" id="IPR036390">
    <property type="entry name" value="WH_DNA-bd_sf"/>
</dbReference>
<comment type="caution">
    <text evidence="9">The sequence shown here is derived from an EMBL/GenBank/DDBJ whole genome shotgun (WGS) entry which is preliminary data.</text>
</comment>
<evidence type="ECO:0000256" key="5">
    <source>
        <dbReference type="ARBA" id="ARBA00046337"/>
    </source>
</evidence>
<keyword evidence="4" id="KW-0804">Transcription</keyword>
<feature type="domain" description="HTH marR-type" evidence="8">
    <location>
        <begin position="6"/>
        <end position="136"/>
    </location>
</feature>
<evidence type="ECO:0000313" key="9">
    <source>
        <dbReference type="EMBL" id="MDR4954432.1"/>
    </source>
</evidence>
<evidence type="ECO:0000256" key="3">
    <source>
        <dbReference type="ARBA" id="ARBA00023125"/>
    </source>
</evidence>
<dbReference type="RefSeq" id="WP_309523060.1">
    <property type="nucleotide sequence ID" value="NZ_JAVIXS010000020.1"/>
</dbReference>
<dbReference type="SUPFAM" id="SSF46785">
    <property type="entry name" value="Winged helix' DNA-binding domain"/>
    <property type="match status" value="1"/>
</dbReference>
<dbReference type="Proteomes" id="UP001260959">
    <property type="component" value="Unassembled WGS sequence"/>
</dbReference>
<dbReference type="Gene3D" id="1.10.10.10">
    <property type="entry name" value="Winged helix-like DNA-binding domain superfamily/Winged helix DNA-binding domain"/>
    <property type="match status" value="1"/>
</dbReference>
<evidence type="ECO:0000256" key="4">
    <source>
        <dbReference type="ARBA" id="ARBA00023163"/>
    </source>
</evidence>
<comment type="similarity">
    <text evidence="5">Belongs to the SarZ family.</text>
</comment>
<keyword evidence="10" id="KW-1185">Reference proteome</keyword>
<dbReference type="PANTHER" id="PTHR42756:SF1">
    <property type="entry name" value="TRANSCRIPTIONAL REPRESSOR OF EMRAB OPERON"/>
    <property type="match status" value="1"/>
</dbReference>
<dbReference type="InterPro" id="IPR036388">
    <property type="entry name" value="WH-like_DNA-bd_sf"/>
</dbReference>
<dbReference type="EMBL" id="JAVIXS010000020">
    <property type="protein sequence ID" value="MDR4954432.1"/>
    <property type="molecule type" value="Genomic_DNA"/>
</dbReference>
<dbReference type="InterPro" id="IPR000835">
    <property type="entry name" value="HTH_MarR-typ"/>
</dbReference>
<protein>
    <recommendedName>
        <fullName evidence="6">HTH-type transcriptional regulator SarZ</fullName>
    </recommendedName>
    <alternativeName>
        <fullName evidence="7">Staphylococcal accessory regulator Z</fullName>
    </alternativeName>
</protein>
<dbReference type="InterPro" id="IPR055166">
    <property type="entry name" value="Transc_reg_Sar_Rot_HTH"/>
</dbReference>
<dbReference type="SMART" id="SM00347">
    <property type="entry name" value="HTH_MARR"/>
    <property type="match status" value="1"/>
</dbReference>
<evidence type="ECO:0000313" key="10">
    <source>
        <dbReference type="Proteomes" id="UP001260959"/>
    </source>
</evidence>
<evidence type="ECO:0000256" key="1">
    <source>
        <dbReference type="ARBA" id="ARBA00004496"/>
    </source>
</evidence>
<dbReference type="Pfam" id="PF22381">
    <property type="entry name" value="Staph_reg_Sar_Rot"/>
    <property type="match status" value="1"/>
</dbReference>
<dbReference type="PROSITE" id="PS50995">
    <property type="entry name" value="HTH_MARR_2"/>
    <property type="match status" value="1"/>
</dbReference>
<evidence type="ECO:0000256" key="6">
    <source>
        <dbReference type="ARBA" id="ARBA00047188"/>
    </source>
</evidence>
<evidence type="ECO:0000256" key="7">
    <source>
        <dbReference type="ARBA" id="ARBA00047207"/>
    </source>
</evidence>
<proteinExistence type="inferred from homology"/>